<sequence>MESQTPAPAIPSVRASQFVILGLRVLTSIFLVVSLAILLSNVLSGDQDHKIHFYDYVPYRYMAAAIVIGIAYSVFQTVVAVIRIRRENHRSMLLDFYGDKVISNVVATGAVAGFVMTAQLQKQWGDIVKIDIVHKYIKRSHAADGLVFLAFICTFILSVLSSYALPKKVY</sequence>
<evidence type="ECO:0000256" key="1">
    <source>
        <dbReference type="ARBA" id="ARBA00004651"/>
    </source>
</evidence>
<comment type="caution">
    <text evidence="10">The sequence shown here is derived from an EMBL/GenBank/DDBJ whole genome shotgun (WGS) entry which is preliminary data.</text>
</comment>
<comment type="subcellular location">
    <subcellularLocation>
        <location evidence="1 8">Cell membrane</location>
        <topology evidence="1 8">Multi-pass membrane protein</topology>
    </subcellularLocation>
</comment>
<evidence type="ECO:0000256" key="4">
    <source>
        <dbReference type="ARBA" id="ARBA00022475"/>
    </source>
</evidence>
<reference evidence="10 11" key="1">
    <citation type="submission" date="2018-10" db="EMBL/GenBank/DDBJ databases">
        <title>A high-quality apple genome assembly.</title>
        <authorList>
            <person name="Hu J."/>
        </authorList>
    </citation>
    <scope>NUCLEOTIDE SEQUENCE [LARGE SCALE GENOMIC DNA]</scope>
    <source>
        <strain evidence="11">cv. HFTH1</strain>
        <tissue evidence="10">Young leaf</tissue>
    </source>
</reference>
<evidence type="ECO:0000313" key="10">
    <source>
        <dbReference type="EMBL" id="RXI08960.1"/>
    </source>
</evidence>
<keyword evidence="7 8" id="KW-0472">Membrane</keyword>
<dbReference type="OrthoDB" id="1148023at2759"/>
<evidence type="ECO:0000256" key="5">
    <source>
        <dbReference type="ARBA" id="ARBA00022692"/>
    </source>
</evidence>
<proteinExistence type="inferred from homology"/>
<dbReference type="STRING" id="3750.A0A498KLB3"/>
<accession>A0A498KLB3</accession>
<evidence type="ECO:0000256" key="8">
    <source>
        <dbReference type="RuleBase" id="RU361233"/>
    </source>
</evidence>
<feature type="transmembrane region" description="Helical" evidence="8">
    <location>
        <begin position="145"/>
        <end position="165"/>
    </location>
</feature>
<dbReference type="Proteomes" id="UP000290289">
    <property type="component" value="Chromosome 1"/>
</dbReference>
<feature type="transmembrane region" description="Helical" evidence="8">
    <location>
        <begin position="21"/>
        <end position="39"/>
    </location>
</feature>
<dbReference type="EMBL" id="RDQH01000327">
    <property type="protein sequence ID" value="RXI08960.1"/>
    <property type="molecule type" value="Genomic_DNA"/>
</dbReference>
<keyword evidence="6 8" id="KW-1133">Transmembrane helix</keyword>
<comment type="subunit">
    <text evidence="3 8">Homodimer and heterodimers.</text>
</comment>
<dbReference type="InterPro" id="IPR006702">
    <property type="entry name" value="CASP_dom"/>
</dbReference>
<comment type="caution">
    <text evidence="8">Lacks conserved residue(s) required for the propagation of feature annotation.</text>
</comment>
<evidence type="ECO:0000259" key="9">
    <source>
        <dbReference type="Pfam" id="PF04535"/>
    </source>
</evidence>
<evidence type="ECO:0000256" key="3">
    <source>
        <dbReference type="ARBA" id="ARBA00011489"/>
    </source>
</evidence>
<evidence type="ECO:0000256" key="7">
    <source>
        <dbReference type="ARBA" id="ARBA00023136"/>
    </source>
</evidence>
<feature type="domain" description="Casparian strip membrane protein" evidence="9">
    <location>
        <begin position="17"/>
        <end position="153"/>
    </location>
</feature>
<organism evidence="10 11">
    <name type="scientific">Malus domestica</name>
    <name type="common">Apple</name>
    <name type="synonym">Pyrus malus</name>
    <dbReference type="NCBI Taxonomy" id="3750"/>
    <lineage>
        <taxon>Eukaryota</taxon>
        <taxon>Viridiplantae</taxon>
        <taxon>Streptophyta</taxon>
        <taxon>Embryophyta</taxon>
        <taxon>Tracheophyta</taxon>
        <taxon>Spermatophyta</taxon>
        <taxon>Magnoliopsida</taxon>
        <taxon>eudicotyledons</taxon>
        <taxon>Gunneridae</taxon>
        <taxon>Pentapetalae</taxon>
        <taxon>rosids</taxon>
        <taxon>fabids</taxon>
        <taxon>Rosales</taxon>
        <taxon>Rosaceae</taxon>
        <taxon>Amygdaloideae</taxon>
        <taxon>Maleae</taxon>
        <taxon>Malus</taxon>
    </lineage>
</organism>
<evidence type="ECO:0000313" key="11">
    <source>
        <dbReference type="Proteomes" id="UP000290289"/>
    </source>
</evidence>
<comment type="similarity">
    <text evidence="2 8">Belongs to the Casparian strip membrane proteins (CASP) family.</text>
</comment>
<keyword evidence="5 8" id="KW-0812">Transmembrane</keyword>
<dbReference type="GO" id="GO:0005886">
    <property type="term" value="C:plasma membrane"/>
    <property type="evidence" value="ECO:0007669"/>
    <property type="project" value="UniProtKB-SubCell"/>
</dbReference>
<dbReference type="AlphaFoldDB" id="A0A498KLB3"/>
<dbReference type="Pfam" id="PF04535">
    <property type="entry name" value="CASP_dom"/>
    <property type="match status" value="1"/>
</dbReference>
<dbReference type="PANTHER" id="PTHR33573:SF40">
    <property type="entry name" value="CASP-LIKE PROTEIN 4D2"/>
    <property type="match status" value="1"/>
</dbReference>
<keyword evidence="11" id="KW-1185">Reference proteome</keyword>
<dbReference type="PANTHER" id="PTHR33573">
    <property type="entry name" value="CASP-LIKE PROTEIN 4A4"/>
    <property type="match status" value="1"/>
</dbReference>
<evidence type="ECO:0000256" key="6">
    <source>
        <dbReference type="ARBA" id="ARBA00022989"/>
    </source>
</evidence>
<feature type="transmembrane region" description="Helical" evidence="8">
    <location>
        <begin position="59"/>
        <end position="82"/>
    </location>
</feature>
<name>A0A498KLB3_MALDO</name>
<keyword evidence="4 8" id="KW-1003">Cell membrane</keyword>
<gene>
    <name evidence="10" type="ORF">DVH24_023104</name>
</gene>
<evidence type="ECO:0000256" key="2">
    <source>
        <dbReference type="ARBA" id="ARBA00007651"/>
    </source>
</evidence>
<protein>
    <recommendedName>
        <fullName evidence="8">CASP-like protein</fullName>
    </recommendedName>
</protein>